<name>H8ITT6_MYCIA</name>
<dbReference type="eggNOG" id="ENOG50320JH">
    <property type="taxonomic scope" value="Bacteria"/>
</dbReference>
<sequence length="159" mass="17271">MYPLVCDRWISKYLREGVRKMTIRRTRSRGQLLALGAAGAVVATSMLGGALLSAPQAAAACNMTPKDDQYINLLAQNKMIHSAEFNDCNMTAEGRWFADQVRSADNPLAAGKRLVNMVTNTTPLKPEQAEWEVESAIFVYAPEMIPAIKGQAAQASSPA</sequence>
<proteinExistence type="predicted"/>
<organism evidence="1 2">
    <name type="scientific">Mycobacterium intracellulare (strain ATCC 13950 / DSM 43223 / JCM 6384 / NCTC 13025 / 3600)</name>
    <dbReference type="NCBI Taxonomy" id="487521"/>
    <lineage>
        <taxon>Bacteria</taxon>
        <taxon>Bacillati</taxon>
        <taxon>Actinomycetota</taxon>
        <taxon>Actinomycetes</taxon>
        <taxon>Mycobacteriales</taxon>
        <taxon>Mycobacteriaceae</taxon>
        <taxon>Mycobacterium</taxon>
        <taxon>Mycobacterium avium complex (MAC)</taxon>
    </lineage>
</organism>
<evidence type="ECO:0008006" key="3">
    <source>
        <dbReference type="Google" id="ProtNLM"/>
    </source>
</evidence>
<dbReference type="AlphaFoldDB" id="H8ITT6"/>
<dbReference type="KEGG" id="mia:OCU_20650"/>
<reference evidence="1 2" key="1">
    <citation type="journal article" date="2012" name="J. Bacteriol.">
        <title>Complete genome sequence of Mycobacterium intracellulare strain ATCC 13950T.</title>
        <authorList>
            <person name="Kim B.J."/>
            <person name="Choi B.S."/>
            <person name="Lim J.S."/>
            <person name="Choi I.Y."/>
            <person name="Lee J.H."/>
            <person name="Chun J."/>
            <person name="Kook Y.H."/>
            <person name="Kim B.J."/>
        </authorList>
    </citation>
    <scope>NUCLEOTIDE SEQUENCE [LARGE SCALE GENOMIC DNA]</scope>
    <source>
        <strain evidence="2">ATCC 13950 / DSM 43223 / JCM 6384 / NCTC 13025 / 3600</strain>
    </source>
</reference>
<dbReference type="HOGENOM" id="CLU_127622_0_0_11"/>
<dbReference type="EMBL" id="CP003322">
    <property type="protein sequence ID" value="AFC43284.1"/>
    <property type="molecule type" value="Genomic_DNA"/>
</dbReference>
<gene>
    <name evidence="1" type="ordered locus">OCU_20650</name>
</gene>
<accession>H8ITT6</accession>
<evidence type="ECO:0000313" key="1">
    <source>
        <dbReference type="EMBL" id="AFC43284.1"/>
    </source>
</evidence>
<protein>
    <recommendedName>
        <fullName evidence="3">DUF732 domain-containing protein</fullName>
    </recommendedName>
</protein>
<dbReference type="PATRIC" id="fig|487521.10.peg.2073"/>
<dbReference type="Proteomes" id="UP000008004">
    <property type="component" value="Chromosome"/>
</dbReference>
<evidence type="ECO:0000313" key="2">
    <source>
        <dbReference type="Proteomes" id="UP000008004"/>
    </source>
</evidence>